<dbReference type="InterPro" id="IPR037997">
    <property type="entry name" value="Dgk1-like"/>
</dbReference>
<feature type="transmembrane region" description="Helical" evidence="2">
    <location>
        <begin position="230"/>
        <end position="252"/>
    </location>
</feature>
<feature type="transmembrane region" description="Helical" evidence="2">
    <location>
        <begin position="61"/>
        <end position="77"/>
    </location>
</feature>
<sequence length="352" mass="37568">MSVWLNLALVAGSIAAMFGLLAGVSVIGRAVGLPGELQRKCVHVGTGLYALTLPWTFTDRWPAALLICLSLAVLVAIRLRRAAGGVGEAVHGVARKSYGELFLALSVGFLFFQSHDRPVLYVLPLLVLTLSDAAAALTGTRYGRAHFKVEEGTKSWEGTTMFFLVTWILALILLLLMTEIDRGKVVALSLMIAAFGALIEADSWRGYDNLFVPIGIHLLLANNLDTPPLNLGVLAASLIVMMIAILAFAPLLRITPHAARAYAALIFLTGAVTALQNVVLPVIAIGCHFAARNLRPGRGRFPDLDLISAVSGAALIWLFLGDTTGVNALTPTISPSRRRPSASSRCWRGATP</sequence>
<feature type="transmembrane region" description="Helical" evidence="2">
    <location>
        <begin position="7"/>
        <end position="27"/>
    </location>
</feature>
<feature type="region of interest" description="Disordered" evidence="1">
    <location>
        <begin position="331"/>
        <end position="352"/>
    </location>
</feature>
<keyword evidence="2" id="KW-0812">Transmembrane</keyword>
<evidence type="ECO:0000313" key="3">
    <source>
        <dbReference type="EMBL" id="QZO01160.1"/>
    </source>
</evidence>
<feature type="transmembrane region" description="Helical" evidence="2">
    <location>
        <begin position="183"/>
        <end position="199"/>
    </location>
</feature>
<evidence type="ECO:0008006" key="5">
    <source>
        <dbReference type="Google" id="ProtNLM"/>
    </source>
</evidence>
<dbReference type="Proteomes" id="UP000825701">
    <property type="component" value="Chromosome"/>
</dbReference>
<dbReference type="PANTHER" id="PTHR31303:SF1">
    <property type="entry name" value="CTP-DEPENDENT DIACYLGLYCEROL KINASE 1"/>
    <property type="match status" value="1"/>
</dbReference>
<reference evidence="3" key="1">
    <citation type="submission" date="2021-08" db="EMBL/GenBank/DDBJ databases">
        <authorList>
            <person name="Zhang H."/>
            <person name="Xu M."/>
            <person name="Yu Z."/>
            <person name="Yang L."/>
            <person name="Cai Y."/>
        </authorList>
    </citation>
    <scope>NUCLEOTIDE SEQUENCE</scope>
    <source>
        <strain evidence="3">CHL1</strain>
    </source>
</reference>
<protein>
    <recommendedName>
        <fullName evidence="5">Dolichol kinase</fullName>
    </recommendedName>
</protein>
<keyword evidence="2" id="KW-0472">Membrane</keyword>
<accession>A0A9E6UQM3</accession>
<dbReference type="RefSeq" id="WP_261404399.1">
    <property type="nucleotide sequence ID" value="NZ_CP081869.1"/>
</dbReference>
<keyword evidence="4" id="KW-1185">Reference proteome</keyword>
<dbReference type="PANTHER" id="PTHR31303">
    <property type="entry name" value="CTP-DEPENDENT DIACYLGLYCEROL KINASE 1"/>
    <property type="match status" value="1"/>
</dbReference>
<name>A0A9E6UQM3_9HYPH</name>
<evidence type="ECO:0000256" key="2">
    <source>
        <dbReference type="SAM" id="Phobius"/>
    </source>
</evidence>
<feature type="transmembrane region" description="Helical" evidence="2">
    <location>
        <begin position="264"/>
        <end position="286"/>
    </location>
</feature>
<dbReference type="KEGG" id="cmet:K6K41_06330"/>
<proteinExistence type="predicted"/>
<feature type="transmembrane region" description="Helical" evidence="2">
    <location>
        <begin position="306"/>
        <end position="329"/>
    </location>
</feature>
<gene>
    <name evidence="3" type="ORF">K6K41_06330</name>
</gene>
<feature type="transmembrane region" description="Helical" evidence="2">
    <location>
        <begin position="121"/>
        <end position="139"/>
    </location>
</feature>
<keyword evidence="2" id="KW-1133">Transmembrane helix</keyword>
<organism evidence="3 4">
    <name type="scientific">Chenggangzhangella methanolivorans</name>
    <dbReference type="NCBI Taxonomy" id="1437009"/>
    <lineage>
        <taxon>Bacteria</taxon>
        <taxon>Pseudomonadati</taxon>
        <taxon>Pseudomonadota</taxon>
        <taxon>Alphaproteobacteria</taxon>
        <taxon>Hyphomicrobiales</taxon>
        <taxon>Methylopilaceae</taxon>
        <taxon>Chenggangzhangella</taxon>
    </lineage>
</organism>
<evidence type="ECO:0000313" key="4">
    <source>
        <dbReference type="Proteomes" id="UP000825701"/>
    </source>
</evidence>
<dbReference type="AlphaFoldDB" id="A0A9E6UQM3"/>
<dbReference type="EMBL" id="CP081869">
    <property type="protein sequence ID" value="QZO01160.1"/>
    <property type="molecule type" value="Genomic_DNA"/>
</dbReference>
<evidence type="ECO:0000256" key="1">
    <source>
        <dbReference type="SAM" id="MobiDB-lite"/>
    </source>
</evidence>
<dbReference type="GO" id="GO:0004143">
    <property type="term" value="F:ATP-dependent diacylglycerol kinase activity"/>
    <property type="evidence" value="ECO:0007669"/>
    <property type="project" value="InterPro"/>
</dbReference>
<feature type="transmembrane region" description="Helical" evidence="2">
    <location>
        <begin position="160"/>
        <end position="177"/>
    </location>
</feature>